<dbReference type="InterPro" id="IPR011257">
    <property type="entry name" value="DNA_glycosylase"/>
</dbReference>
<feature type="binding site" evidence="1">
    <location>
        <position position="242"/>
    </location>
    <ligand>
        <name>Zn(2+)</name>
        <dbReference type="ChEBI" id="CHEBI:29105"/>
    </ligand>
</feature>
<dbReference type="SUPFAM" id="SSF48150">
    <property type="entry name" value="DNA-glycosylase"/>
    <property type="match status" value="1"/>
</dbReference>
<dbReference type="AlphaFoldDB" id="F2D328"/>
<dbReference type="InterPro" id="IPR005019">
    <property type="entry name" value="Adenine_glyco"/>
</dbReference>
<organism evidence="3">
    <name type="scientific">Hordeum vulgare subsp. vulgare</name>
    <name type="common">Domesticated barley</name>
    <dbReference type="NCBI Taxonomy" id="112509"/>
    <lineage>
        <taxon>Eukaryota</taxon>
        <taxon>Viridiplantae</taxon>
        <taxon>Streptophyta</taxon>
        <taxon>Embryophyta</taxon>
        <taxon>Tracheophyta</taxon>
        <taxon>Spermatophyta</taxon>
        <taxon>Magnoliopsida</taxon>
        <taxon>Liliopsida</taxon>
        <taxon>Poales</taxon>
        <taxon>Poaceae</taxon>
        <taxon>BOP clade</taxon>
        <taxon>Pooideae</taxon>
        <taxon>Triticodae</taxon>
        <taxon>Triticeae</taxon>
        <taxon>Hordeinae</taxon>
        <taxon>Hordeum</taxon>
    </lineage>
</organism>
<dbReference type="EMBL" id="AK358285">
    <property type="protein sequence ID" value="BAJ89499.1"/>
    <property type="molecule type" value="mRNA"/>
</dbReference>
<feature type="compositionally biased region" description="Low complexity" evidence="2">
    <location>
        <begin position="62"/>
        <end position="75"/>
    </location>
</feature>
<evidence type="ECO:0000313" key="3">
    <source>
        <dbReference type="EMBL" id="BAJ89499.1"/>
    </source>
</evidence>
<evidence type="ECO:0000256" key="1">
    <source>
        <dbReference type="PIRSR" id="PIRSR605019-1"/>
    </source>
</evidence>
<keyword evidence="1" id="KW-0862">Zinc</keyword>
<evidence type="ECO:0000256" key="2">
    <source>
        <dbReference type="SAM" id="MobiDB-lite"/>
    </source>
</evidence>
<dbReference type="GO" id="GO:0006284">
    <property type="term" value="P:base-excision repair"/>
    <property type="evidence" value="ECO:0007669"/>
    <property type="project" value="InterPro"/>
</dbReference>
<name>F2D328_HORVV</name>
<reference evidence="3" key="1">
    <citation type="journal article" date="2011" name="Plant Physiol.">
        <title>Comprehensive sequence analysis of 24,783 barley full-length cDNAs derived from 12 clone libraries.</title>
        <authorList>
            <person name="Matsumoto T."/>
            <person name="Tanaka T."/>
            <person name="Sakai H."/>
            <person name="Amano N."/>
            <person name="Kanamori H."/>
            <person name="Kurita K."/>
            <person name="Kikuta A."/>
            <person name="Kamiya K."/>
            <person name="Yamamoto M."/>
            <person name="Ikawa H."/>
            <person name="Fujii N."/>
            <person name="Hori K."/>
            <person name="Itoh T."/>
            <person name="Sato K."/>
        </authorList>
    </citation>
    <scope>NUCLEOTIDE SEQUENCE</scope>
    <source>
        <tissue evidence="3">Shoot</tissue>
    </source>
</reference>
<feature type="binding site" evidence="1">
    <location>
        <position position="419"/>
    </location>
    <ligand>
        <name>Zn(2+)</name>
        <dbReference type="ChEBI" id="CHEBI:29105"/>
    </ligand>
</feature>
<dbReference type="PANTHER" id="PTHR31116:SF7">
    <property type="entry name" value="OS09G0420300 PROTEIN"/>
    <property type="match status" value="1"/>
</dbReference>
<proteinExistence type="evidence at transcript level"/>
<feature type="binding site" evidence="1">
    <location>
        <position position="257"/>
    </location>
    <ligand>
        <name>Zn(2+)</name>
        <dbReference type="ChEBI" id="CHEBI:29105"/>
    </ligand>
</feature>
<protein>
    <submittedName>
        <fullName evidence="3">Predicted protein</fullName>
    </submittedName>
</protein>
<sequence length="471" mass="49707">GSLAHCIPLGRRRRSSPSFPPIAPYVRQPSAASASSIVLRAARAHARPTERRGLNGSQPGMSAAGPRVAGAARRPSSPRPPSAGTTGGRERPPSAGAGGRERPQPTTRRGDEDPRVSGAANSKKRLPSAAVAARGALPSMLLRRSELLRRGGKNGSMQSLNVSCASEASDDSFCSRASTGRIGRPAGAAARRRAAAGSSAGPPSARKAASVAPDGAGAGAAAAVALGSMIGEAAAAPGPPRCPWVTRNTDPCYAAFHDQEWGVPVHDDKKLFEMLVLSGALAEMAWPVILSKRDAFREVFMDFDPLLVSKLNEKKFLGPCSPARSLLSEHRLRTIVENAHELLKIIEEFGSLDEYCWGFLNYKPMVGRYRSSREVPLRTPKAEALSQDLMRRGLRGVGPTVVYAFMQAVGMANDHLVTCYRLDECAAATEASDGGHGGALVKEQEMSKMCGMMIECVSLEASMAAAMISIS</sequence>
<feature type="compositionally biased region" description="Basic and acidic residues" evidence="2">
    <location>
        <begin position="99"/>
        <end position="115"/>
    </location>
</feature>
<dbReference type="PANTHER" id="PTHR31116">
    <property type="entry name" value="OS04G0501200 PROTEIN"/>
    <property type="match status" value="1"/>
</dbReference>
<feature type="binding site" evidence="1">
    <location>
        <position position="415"/>
    </location>
    <ligand>
        <name>Zn(2+)</name>
        <dbReference type="ChEBI" id="CHEBI:29105"/>
    </ligand>
</feature>
<feature type="region of interest" description="Disordered" evidence="2">
    <location>
        <begin position="175"/>
        <end position="212"/>
    </location>
</feature>
<accession>F2D328</accession>
<feature type="compositionally biased region" description="Low complexity" evidence="2">
    <location>
        <begin position="183"/>
        <end position="212"/>
    </location>
</feature>
<keyword evidence="1" id="KW-0479">Metal-binding</keyword>
<dbReference type="GO" id="GO:0046872">
    <property type="term" value="F:metal ion binding"/>
    <property type="evidence" value="ECO:0007669"/>
    <property type="project" value="UniProtKB-KW"/>
</dbReference>
<dbReference type="Pfam" id="PF03352">
    <property type="entry name" value="Adenine_glyco"/>
    <property type="match status" value="1"/>
</dbReference>
<feature type="non-terminal residue" evidence="3">
    <location>
        <position position="1"/>
    </location>
</feature>
<dbReference type="GO" id="GO:0008725">
    <property type="term" value="F:DNA-3-methyladenine glycosylase activity"/>
    <property type="evidence" value="ECO:0007669"/>
    <property type="project" value="InterPro"/>
</dbReference>
<dbReference type="Gene3D" id="1.10.340.30">
    <property type="entry name" value="Hypothetical protein, domain 2"/>
    <property type="match status" value="1"/>
</dbReference>
<feature type="region of interest" description="Disordered" evidence="2">
    <location>
        <begin position="1"/>
        <end position="131"/>
    </location>
</feature>